<reference evidence="4" key="1">
    <citation type="journal article" date="2017" name="bioRxiv">
        <title>Comparative analysis of the genomes of Stylophora pistillata and Acropora digitifera provides evidence for extensive differences between species of corals.</title>
        <authorList>
            <person name="Voolstra C.R."/>
            <person name="Li Y."/>
            <person name="Liew Y.J."/>
            <person name="Baumgarten S."/>
            <person name="Zoccola D."/>
            <person name="Flot J.-F."/>
            <person name="Tambutte S."/>
            <person name="Allemand D."/>
            <person name="Aranda M."/>
        </authorList>
    </citation>
    <scope>NUCLEOTIDE SEQUENCE [LARGE SCALE GENOMIC DNA]</scope>
</reference>
<gene>
    <name evidence="3" type="primary">RAB20</name>
    <name evidence="3" type="ORF">AWC38_SpisGene9383</name>
</gene>
<dbReference type="InterPro" id="IPR027417">
    <property type="entry name" value="P-loop_NTPase"/>
</dbReference>
<dbReference type="OrthoDB" id="25896at2759"/>
<dbReference type="EMBL" id="LSMT01000137">
    <property type="protein sequence ID" value="PFX25970.1"/>
    <property type="molecule type" value="Genomic_DNA"/>
</dbReference>
<evidence type="ECO:0000313" key="4">
    <source>
        <dbReference type="Proteomes" id="UP000225706"/>
    </source>
</evidence>
<dbReference type="GO" id="GO:0003924">
    <property type="term" value="F:GTPase activity"/>
    <property type="evidence" value="ECO:0007669"/>
    <property type="project" value="InterPro"/>
</dbReference>
<dbReference type="SMART" id="SM00174">
    <property type="entry name" value="RHO"/>
    <property type="match status" value="1"/>
</dbReference>
<evidence type="ECO:0000313" key="3">
    <source>
        <dbReference type="EMBL" id="PFX25970.1"/>
    </source>
</evidence>
<dbReference type="PROSITE" id="PS51419">
    <property type="entry name" value="RAB"/>
    <property type="match status" value="1"/>
</dbReference>
<organism evidence="3 4">
    <name type="scientific">Stylophora pistillata</name>
    <name type="common">Smooth cauliflower coral</name>
    <dbReference type="NCBI Taxonomy" id="50429"/>
    <lineage>
        <taxon>Eukaryota</taxon>
        <taxon>Metazoa</taxon>
        <taxon>Cnidaria</taxon>
        <taxon>Anthozoa</taxon>
        <taxon>Hexacorallia</taxon>
        <taxon>Scleractinia</taxon>
        <taxon>Astrocoeniina</taxon>
        <taxon>Pocilloporidae</taxon>
        <taxon>Stylophora</taxon>
    </lineage>
</organism>
<name>A0A2B4SAX2_STYPI</name>
<evidence type="ECO:0000256" key="1">
    <source>
        <dbReference type="ARBA" id="ARBA00022741"/>
    </source>
</evidence>
<dbReference type="SUPFAM" id="SSF52540">
    <property type="entry name" value="P-loop containing nucleoside triphosphate hydrolases"/>
    <property type="match status" value="1"/>
</dbReference>
<sequence>MQESTTKKKADLKVIILGDTSVGKTSLIQRYLHGVFAGNTISTIGASFFLKQWGPYNVAIWDTAGEERYSGLSSFYCRGASAAILAYDISQSRSLRALRERYLQLLDASEPNCLVVVVGTKKDLVTGSFREIASCAGESLALELNEKKGRASGSFNEKPFFETSAKSGENVQKVFDFILNTCLPLDNEDTAKRCGPELFTGASTRESKVDNDGPGLQYECVGATVSVLLETKAFTTKAEHVSFSCCYFCKRFTVAEQSWPMFPVCDWIGLS</sequence>
<dbReference type="PANTHER" id="PTHR24073">
    <property type="entry name" value="DRAB5-RELATED"/>
    <property type="match status" value="1"/>
</dbReference>
<dbReference type="GO" id="GO:0005525">
    <property type="term" value="F:GTP binding"/>
    <property type="evidence" value="ECO:0007669"/>
    <property type="project" value="UniProtKB-KW"/>
</dbReference>
<comment type="caution">
    <text evidence="3">The sequence shown here is derived from an EMBL/GenBank/DDBJ whole genome shotgun (WGS) entry which is preliminary data.</text>
</comment>
<keyword evidence="1" id="KW-0547">Nucleotide-binding</keyword>
<dbReference type="Proteomes" id="UP000225706">
    <property type="component" value="Unassembled WGS sequence"/>
</dbReference>
<dbReference type="InterPro" id="IPR005225">
    <property type="entry name" value="Small_GTP-bd"/>
</dbReference>
<dbReference type="NCBIfam" id="TIGR00231">
    <property type="entry name" value="small_GTP"/>
    <property type="match status" value="1"/>
</dbReference>
<dbReference type="STRING" id="50429.A0A2B4SAX2"/>
<dbReference type="Gene3D" id="3.40.50.300">
    <property type="entry name" value="P-loop containing nucleotide triphosphate hydrolases"/>
    <property type="match status" value="1"/>
</dbReference>
<protein>
    <submittedName>
        <fullName evidence="3">Ras-related protein Rab-20</fullName>
    </submittedName>
</protein>
<dbReference type="SMART" id="SM00176">
    <property type="entry name" value="RAN"/>
    <property type="match status" value="1"/>
</dbReference>
<accession>A0A2B4SAX2</accession>
<dbReference type="SMART" id="SM00173">
    <property type="entry name" value="RAS"/>
    <property type="match status" value="1"/>
</dbReference>
<dbReference type="AlphaFoldDB" id="A0A2B4SAX2"/>
<dbReference type="SMART" id="SM00175">
    <property type="entry name" value="RAB"/>
    <property type="match status" value="1"/>
</dbReference>
<evidence type="ECO:0000256" key="2">
    <source>
        <dbReference type="ARBA" id="ARBA00023134"/>
    </source>
</evidence>
<keyword evidence="4" id="KW-1185">Reference proteome</keyword>
<dbReference type="PRINTS" id="PR00449">
    <property type="entry name" value="RASTRNSFRMNG"/>
</dbReference>
<keyword evidence="2" id="KW-0342">GTP-binding</keyword>
<dbReference type="InterPro" id="IPR001806">
    <property type="entry name" value="Small_GTPase"/>
</dbReference>
<dbReference type="Pfam" id="PF00071">
    <property type="entry name" value="Ras"/>
    <property type="match status" value="1"/>
</dbReference>
<proteinExistence type="predicted"/>
<dbReference type="PROSITE" id="PS51421">
    <property type="entry name" value="RAS"/>
    <property type="match status" value="1"/>
</dbReference>